<comment type="caution">
    <text evidence="8">The sequence shown here is derived from an EMBL/GenBank/DDBJ whole genome shotgun (WGS) entry which is preliminary data.</text>
</comment>
<evidence type="ECO:0000256" key="6">
    <source>
        <dbReference type="ARBA" id="ARBA00047561"/>
    </source>
</evidence>
<dbReference type="Pfam" id="PF13241">
    <property type="entry name" value="NAD_binding_7"/>
    <property type="match status" value="1"/>
</dbReference>
<evidence type="ECO:0000256" key="1">
    <source>
        <dbReference type="ARBA" id="ARBA00005010"/>
    </source>
</evidence>
<dbReference type="InterPro" id="IPR028161">
    <property type="entry name" value="Met8-like"/>
</dbReference>
<evidence type="ECO:0000256" key="5">
    <source>
        <dbReference type="ARBA" id="ARBA00023244"/>
    </source>
</evidence>
<dbReference type="GO" id="GO:0019354">
    <property type="term" value="P:siroheme biosynthetic process"/>
    <property type="evidence" value="ECO:0007669"/>
    <property type="project" value="UniProtKB-UniPathway"/>
</dbReference>
<dbReference type="Gene3D" id="1.10.8.610">
    <property type="entry name" value="SirC, precorrin-2 dehydrogenase, C-terminal helical domain-like"/>
    <property type="match status" value="1"/>
</dbReference>
<dbReference type="EMBL" id="JRYR02000001">
    <property type="protein sequence ID" value="OHX66150.1"/>
    <property type="molecule type" value="Genomic_DNA"/>
</dbReference>
<evidence type="ECO:0000313" key="9">
    <source>
        <dbReference type="Proteomes" id="UP000179797"/>
    </source>
</evidence>
<dbReference type="OrthoDB" id="45564at2"/>
<dbReference type="PANTHER" id="PTHR35330:SF1">
    <property type="entry name" value="SIROHEME BIOSYNTHESIS PROTEIN MET8"/>
    <property type="match status" value="1"/>
</dbReference>
<evidence type="ECO:0000259" key="7">
    <source>
        <dbReference type="Pfam" id="PF14824"/>
    </source>
</evidence>
<comment type="pathway">
    <text evidence="1">Porphyrin-containing compound metabolism; siroheme biosynthesis; sirohydrochlorin from precorrin-2: step 1/1.</text>
</comment>
<organism evidence="8 9">
    <name type="scientific">Flammeovirga pacifica</name>
    <dbReference type="NCBI Taxonomy" id="915059"/>
    <lineage>
        <taxon>Bacteria</taxon>
        <taxon>Pseudomonadati</taxon>
        <taxon>Bacteroidota</taxon>
        <taxon>Cytophagia</taxon>
        <taxon>Cytophagales</taxon>
        <taxon>Flammeovirgaceae</taxon>
        <taxon>Flammeovirga</taxon>
    </lineage>
</organism>
<keyword evidence="3" id="KW-0560">Oxidoreductase</keyword>
<feature type="domain" description="Siroheme synthase central" evidence="7">
    <location>
        <begin position="124"/>
        <end position="149"/>
    </location>
</feature>
<dbReference type="RefSeq" id="WP_044218510.1">
    <property type="nucleotide sequence ID" value="NZ_JRYR02000001.1"/>
</dbReference>
<dbReference type="AlphaFoldDB" id="A0A1S1YYS9"/>
<comment type="catalytic activity">
    <reaction evidence="6">
        <text>precorrin-2 + NAD(+) = sirohydrochlorin + NADH + 2 H(+)</text>
        <dbReference type="Rhea" id="RHEA:15613"/>
        <dbReference type="ChEBI" id="CHEBI:15378"/>
        <dbReference type="ChEBI" id="CHEBI:57540"/>
        <dbReference type="ChEBI" id="CHEBI:57945"/>
        <dbReference type="ChEBI" id="CHEBI:58351"/>
        <dbReference type="ChEBI" id="CHEBI:58827"/>
        <dbReference type="EC" id="1.3.1.76"/>
    </reaction>
</comment>
<name>A0A1S1YYS9_FLAPC</name>
<protein>
    <recommendedName>
        <fullName evidence="2">precorrin-2 dehydrogenase</fullName>
        <ecNumber evidence="2">1.3.1.76</ecNumber>
    </recommendedName>
</protein>
<dbReference type="InterPro" id="IPR006367">
    <property type="entry name" value="Sirohaem_synthase_N"/>
</dbReference>
<keyword evidence="4" id="KW-0520">NAD</keyword>
<proteinExistence type="predicted"/>
<gene>
    <name evidence="8" type="ORF">NH26_07200</name>
</gene>
<keyword evidence="5" id="KW-0627">Porphyrin biosynthesis</keyword>
<dbReference type="InterPro" id="IPR036291">
    <property type="entry name" value="NAD(P)-bd_dom_sf"/>
</dbReference>
<evidence type="ECO:0000256" key="2">
    <source>
        <dbReference type="ARBA" id="ARBA00012400"/>
    </source>
</evidence>
<dbReference type="EC" id="1.3.1.76" evidence="2"/>
<dbReference type="InterPro" id="IPR042518">
    <property type="entry name" value="SirC_C"/>
</dbReference>
<keyword evidence="9" id="KW-1185">Reference proteome</keyword>
<evidence type="ECO:0000256" key="4">
    <source>
        <dbReference type="ARBA" id="ARBA00023027"/>
    </source>
</evidence>
<dbReference type="InterPro" id="IPR028281">
    <property type="entry name" value="Sirohaem_synthase_central"/>
</dbReference>
<dbReference type="GO" id="GO:0004325">
    <property type="term" value="F:ferrochelatase activity"/>
    <property type="evidence" value="ECO:0007669"/>
    <property type="project" value="InterPro"/>
</dbReference>
<dbReference type="Gene3D" id="3.40.50.720">
    <property type="entry name" value="NAD(P)-binding Rossmann-like Domain"/>
    <property type="match status" value="1"/>
</dbReference>
<dbReference type="UniPathway" id="UPA00262">
    <property type="reaction ID" value="UER00222"/>
</dbReference>
<dbReference type="SUPFAM" id="SSF75615">
    <property type="entry name" value="Siroheme synthase middle domains-like"/>
    <property type="match status" value="1"/>
</dbReference>
<accession>A0A1S1YYS9</accession>
<dbReference type="SUPFAM" id="SSF51735">
    <property type="entry name" value="NAD(P)-binding Rossmann-fold domains"/>
    <property type="match status" value="1"/>
</dbReference>
<evidence type="ECO:0000256" key="3">
    <source>
        <dbReference type="ARBA" id="ARBA00023002"/>
    </source>
</evidence>
<dbReference type="PANTHER" id="PTHR35330">
    <property type="entry name" value="SIROHEME BIOSYNTHESIS PROTEIN MET8"/>
    <property type="match status" value="1"/>
</dbReference>
<dbReference type="Pfam" id="PF14824">
    <property type="entry name" value="Sirohm_synth_M"/>
    <property type="match status" value="1"/>
</dbReference>
<dbReference type="STRING" id="915059.NH26_07200"/>
<dbReference type="NCBIfam" id="TIGR01470">
    <property type="entry name" value="cysG_Nterm"/>
    <property type="match status" value="1"/>
</dbReference>
<dbReference type="Proteomes" id="UP000179797">
    <property type="component" value="Unassembled WGS sequence"/>
</dbReference>
<sequence length="192" mass="21428">MNTMFPIFIKMSEISTLIVGGGNVGEEKLSAILKNSPDAVVTVVSKEFGQPLLDLAKDFPNVKTIERGFEVSDLEDHHIVLCATDDYNLHVMIKEECGKRNKIVNVADTPPLCDFYLGSVVTKGDLKVGISTNGKSPTLAKRMREFLEDALPSETQELLDNLKEIRDKLTGDFQEKVKQLNNITQQVFDKKE</sequence>
<dbReference type="GO" id="GO:0043115">
    <property type="term" value="F:precorrin-2 dehydrogenase activity"/>
    <property type="evidence" value="ECO:0007669"/>
    <property type="project" value="UniProtKB-EC"/>
</dbReference>
<reference evidence="8 9" key="1">
    <citation type="journal article" date="2012" name="Int. J. Syst. Evol. Microbiol.">
        <title>Flammeovirga pacifica sp. nov., isolated from deep-sea sediment.</title>
        <authorList>
            <person name="Xu H."/>
            <person name="Fu Y."/>
            <person name="Yang N."/>
            <person name="Ding Z."/>
            <person name="Lai Q."/>
            <person name="Zeng R."/>
        </authorList>
    </citation>
    <scope>NUCLEOTIDE SEQUENCE [LARGE SCALE GENOMIC DNA]</scope>
    <source>
        <strain evidence="9">DSM 24597 / LMG 26175 / WPAGA1</strain>
    </source>
</reference>
<evidence type="ECO:0000313" key="8">
    <source>
        <dbReference type="EMBL" id="OHX66150.1"/>
    </source>
</evidence>